<protein>
    <submittedName>
        <fullName evidence="1">12725_t:CDS:1</fullName>
    </submittedName>
</protein>
<gene>
    <name evidence="1" type="ORF">DHETER_LOCUS1014</name>
</gene>
<dbReference type="EMBL" id="CAJVPU010000566">
    <property type="protein sequence ID" value="CAG8454705.1"/>
    <property type="molecule type" value="Genomic_DNA"/>
</dbReference>
<accession>A0ACA9K690</accession>
<evidence type="ECO:0000313" key="1">
    <source>
        <dbReference type="EMBL" id="CAG8454705.1"/>
    </source>
</evidence>
<keyword evidence="2" id="KW-1185">Reference proteome</keyword>
<proteinExistence type="predicted"/>
<dbReference type="Proteomes" id="UP000789702">
    <property type="component" value="Unassembled WGS sequence"/>
</dbReference>
<sequence>MDVYGLKRFLKNNGSKDYNRIRALPSKSKIVKSLQKYKDVITKYIGSEYVGSLLKWEVSNERVIQALLKEFNSDTWESIDCVKLNYKFICKRFENGKLIDDTTNIIIYKCDLLNNEDLVMITSAGLFIWSIWQKYKKIRLRYYMHWRGFGCIINYEGNLLPAPDFDFLIINNKQSYMEDNRYIFEELMNDYIDDNILMKLYGKDFLIATINGLSNYTQNLLLIATIILGFLHLIFEIRQFIYSPLFWIFDIWNYFGAILFPVLTSIDWLQFSTTSIWAVTISILLLELKFITFFRAIEFSGTHWAMVIDQQLMQVI</sequence>
<evidence type="ECO:0000313" key="2">
    <source>
        <dbReference type="Proteomes" id="UP000789702"/>
    </source>
</evidence>
<comment type="caution">
    <text evidence="1">The sequence shown here is derived from an EMBL/GenBank/DDBJ whole genome shotgun (WGS) entry which is preliminary data.</text>
</comment>
<reference evidence="1" key="1">
    <citation type="submission" date="2021-06" db="EMBL/GenBank/DDBJ databases">
        <authorList>
            <person name="Kallberg Y."/>
            <person name="Tangrot J."/>
            <person name="Rosling A."/>
        </authorList>
    </citation>
    <scope>NUCLEOTIDE SEQUENCE</scope>
    <source>
        <strain evidence="1">IL203A</strain>
    </source>
</reference>
<name>A0ACA9K690_9GLOM</name>
<organism evidence="1 2">
    <name type="scientific">Dentiscutata heterogama</name>
    <dbReference type="NCBI Taxonomy" id="1316150"/>
    <lineage>
        <taxon>Eukaryota</taxon>
        <taxon>Fungi</taxon>
        <taxon>Fungi incertae sedis</taxon>
        <taxon>Mucoromycota</taxon>
        <taxon>Glomeromycotina</taxon>
        <taxon>Glomeromycetes</taxon>
        <taxon>Diversisporales</taxon>
        <taxon>Gigasporaceae</taxon>
        <taxon>Dentiscutata</taxon>
    </lineage>
</organism>